<dbReference type="AlphaFoldDB" id="A0AAP0IMS8"/>
<sequence>METGIESKSHTRPGTGMKMGKKIYPRISSWRISDSNPHGNFHGYAHWRRSTRILIRVDHHIQDLQHTSLQPGLHN</sequence>
<accession>A0AAP0IMS8</accession>
<organism evidence="2 3">
    <name type="scientific">Stephania cephalantha</name>
    <dbReference type="NCBI Taxonomy" id="152367"/>
    <lineage>
        <taxon>Eukaryota</taxon>
        <taxon>Viridiplantae</taxon>
        <taxon>Streptophyta</taxon>
        <taxon>Embryophyta</taxon>
        <taxon>Tracheophyta</taxon>
        <taxon>Spermatophyta</taxon>
        <taxon>Magnoliopsida</taxon>
        <taxon>Ranunculales</taxon>
        <taxon>Menispermaceae</taxon>
        <taxon>Menispermoideae</taxon>
        <taxon>Cissampelideae</taxon>
        <taxon>Stephania</taxon>
    </lineage>
</organism>
<reference evidence="2 3" key="1">
    <citation type="submission" date="2024-01" db="EMBL/GenBank/DDBJ databases">
        <title>Genome assemblies of Stephania.</title>
        <authorList>
            <person name="Yang L."/>
        </authorList>
    </citation>
    <scope>NUCLEOTIDE SEQUENCE [LARGE SCALE GENOMIC DNA]</scope>
    <source>
        <strain evidence="2">JXDWG</strain>
        <tissue evidence="2">Leaf</tissue>
    </source>
</reference>
<proteinExistence type="predicted"/>
<evidence type="ECO:0000313" key="3">
    <source>
        <dbReference type="Proteomes" id="UP001419268"/>
    </source>
</evidence>
<evidence type="ECO:0000256" key="1">
    <source>
        <dbReference type="SAM" id="MobiDB-lite"/>
    </source>
</evidence>
<feature type="region of interest" description="Disordered" evidence="1">
    <location>
        <begin position="1"/>
        <end position="20"/>
    </location>
</feature>
<protein>
    <submittedName>
        <fullName evidence="2">Uncharacterized protein</fullName>
    </submittedName>
</protein>
<dbReference type="Proteomes" id="UP001419268">
    <property type="component" value="Unassembled WGS sequence"/>
</dbReference>
<name>A0AAP0IMS8_9MAGN</name>
<gene>
    <name evidence="2" type="ORF">Scep_016410</name>
</gene>
<dbReference type="EMBL" id="JBBNAG010000007">
    <property type="protein sequence ID" value="KAK9118317.1"/>
    <property type="molecule type" value="Genomic_DNA"/>
</dbReference>
<keyword evidence="3" id="KW-1185">Reference proteome</keyword>
<comment type="caution">
    <text evidence="2">The sequence shown here is derived from an EMBL/GenBank/DDBJ whole genome shotgun (WGS) entry which is preliminary data.</text>
</comment>
<evidence type="ECO:0000313" key="2">
    <source>
        <dbReference type="EMBL" id="KAK9118317.1"/>
    </source>
</evidence>